<evidence type="ECO:0000256" key="1">
    <source>
        <dbReference type="ARBA" id="ARBA00004477"/>
    </source>
</evidence>
<comment type="subcellular location">
    <subcellularLocation>
        <location evidence="1">Endoplasmic reticulum membrane</location>
        <topology evidence="1">Multi-pass membrane protein</topology>
    </subcellularLocation>
</comment>
<dbReference type="KEGG" id="cdep:91085805"/>
<dbReference type="PANTHER" id="PTHR31394">
    <property type="entry name" value="TRANSMEMBRANE PROTEIN 199"/>
    <property type="match status" value="1"/>
</dbReference>
<accession>A0A1E3IT50</accession>
<dbReference type="VEuPathDB" id="FungiDB:L203_01041"/>
<evidence type="ECO:0000313" key="9">
    <source>
        <dbReference type="Proteomes" id="UP000094043"/>
    </source>
</evidence>
<dbReference type="PANTHER" id="PTHR31394:SF1">
    <property type="entry name" value="TRANSMEMBRANE PROTEIN 199"/>
    <property type="match status" value="1"/>
</dbReference>
<reference evidence="8" key="3">
    <citation type="submission" date="2024-01" db="EMBL/GenBank/DDBJ databases">
        <authorList>
            <person name="Coelho M.A."/>
            <person name="David-Palma M."/>
            <person name="Shea T."/>
            <person name="Sun S."/>
            <person name="Cuomo C.A."/>
            <person name="Heitman J."/>
        </authorList>
    </citation>
    <scope>NUCLEOTIDE SEQUENCE</scope>
    <source>
        <strain evidence="8">CBS 7841</strain>
    </source>
</reference>
<gene>
    <name evidence="8" type="ORF">L203_101592</name>
</gene>
<dbReference type="InterPro" id="IPR021013">
    <property type="entry name" value="ATPase_Vma12"/>
</dbReference>
<dbReference type="GeneID" id="91085805"/>
<keyword evidence="3" id="KW-0256">Endoplasmic reticulum</keyword>
<dbReference type="GO" id="GO:0005789">
    <property type="term" value="C:endoplasmic reticulum membrane"/>
    <property type="evidence" value="ECO:0007669"/>
    <property type="project" value="UniProtKB-SubCell"/>
</dbReference>
<keyword evidence="5 7" id="KW-0472">Membrane</keyword>
<dbReference type="AlphaFoldDB" id="A0A1E3IT50"/>
<keyword evidence="4 7" id="KW-1133">Transmembrane helix</keyword>
<reference evidence="8" key="2">
    <citation type="journal article" date="2022" name="Elife">
        <title>Obligate sexual reproduction of a homothallic fungus closely related to the Cryptococcus pathogenic species complex.</title>
        <authorList>
            <person name="Passer A.R."/>
            <person name="Clancey S.A."/>
            <person name="Shea T."/>
            <person name="David-Palma M."/>
            <person name="Averette A.F."/>
            <person name="Boekhout T."/>
            <person name="Porcel B.M."/>
            <person name="Nowrousian M."/>
            <person name="Cuomo C.A."/>
            <person name="Sun S."/>
            <person name="Heitman J."/>
            <person name="Coelho M.A."/>
        </authorList>
    </citation>
    <scope>NUCLEOTIDE SEQUENCE</scope>
    <source>
        <strain evidence="8">CBS 7841</strain>
    </source>
</reference>
<reference evidence="8" key="1">
    <citation type="submission" date="2016-06" db="EMBL/GenBank/DDBJ databases">
        <authorList>
            <person name="Cuomo C."/>
            <person name="Litvintseva A."/>
            <person name="Heitman J."/>
            <person name="Chen Y."/>
            <person name="Sun S."/>
            <person name="Springer D."/>
            <person name="Dromer F."/>
            <person name="Young S."/>
            <person name="Zeng Q."/>
            <person name="Chapman S."/>
            <person name="Gujja S."/>
            <person name="Saif S."/>
            <person name="Birren B."/>
        </authorList>
    </citation>
    <scope>NUCLEOTIDE SEQUENCE</scope>
    <source>
        <strain evidence="8">CBS 7841</strain>
    </source>
</reference>
<dbReference type="Proteomes" id="UP000094043">
    <property type="component" value="Chromosome 2"/>
</dbReference>
<keyword evidence="9" id="KW-1185">Reference proteome</keyword>
<evidence type="ECO:0000256" key="2">
    <source>
        <dbReference type="ARBA" id="ARBA00022692"/>
    </source>
</evidence>
<protein>
    <submittedName>
        <fullName evidence="8">Uncharacterized protein</fullName>
    </submittedName>
</protein>
<evidence type="ECO:0000313" key="8">
    <source>
        <dbReference type="EMBL" id="WVN86428.1"/>
    </source>
</evidence>
<dbReference type="Pfam" id="PF11712">
    <property type="entry name" value="Vma12"/>
    <property type="match status" value="1"/>
</dbReference>
<feature type="transmembrane region" description="Helical" evidence="7">
    <location>
        <begin position="169"/>
        <end position="193"/>
    </location>
</feature>
<evidence type="ECO:0000256" key="7">
    <source>
        <dbReference type="SAM" id="Phobius"/>
    </source>
</evidence>
<keyword evidence="2 7" id="KW-0812">Transmembrane</keyword>
<dbReference type="RefSeq" id="XP_066067128.1">
    <property type="nucleotide sequence ID" value="XM_066211031.1"/>
</dbReference>
<sequence>MSILLKLSPHLRESINTLLDTDVKLPAYLYEAFLEAMNRPEVVEKEAMENISDIHKENHGCLEPKELEQVDPVTAPPTIELKVIDELSRWATSEEGLQLLRQGGHDPLRYTTIALLSGTEMYIPASELAKLKAIENSDKFNPYLPSYLSPAPPSIGSEYRDLMRTLSTVFNILFSIIGSAGAVYVASVTGAGYTREKGILLSILAGVIVGLADGVLIVLYTRTAENTRKDQHERGRRLMQGSGGIPEAKKELEDAVTGQQMEKEGVSTSSVTSGRRLQLRRRALADTSK</sequence>
<proteinExistence type="predicted"/>
<evidence type="ECO:0000256" key="3">
    <source>
        <dbReference type="ARBA" id="ARBA00022824"/>
    </source>
</evidence>
<evidence type="ECO:0000256" key="6">
    <source>
        <dbReference type="SAM" id="MobiDB-lite"/>
    </source>
</evidence>
<feature type="region of interest" description="Disordered" evidence="6">
    <location>
        <begin position="228"/>
        <end position="289"/>
    </location>
</feature>
<dbReference type="GO" id="GO:0070072">
    <property type="term" value="P:vacuolar proton-transporting V-type ATPase complex assembly"/>
    <property type="evidence" value="ECO:0007669"/>
    <property type="project" value="InterPro"/>
</dbReference>
<dbReference type="OrthoDB" id="3193718at2759"/>
<feature type="transmembrane region" description="Helical" evidence="7">
    <location>
        <begin position="199"/>
        <end position="220"/>
    </location>
</feature>
<name>A0A1E3IT50_9TREE</name>
<evidence type="ECO:0000256" key="4">
    <source>
        <dbReference type="ARBA" id="ARBA00022989"/>
    </source>
</evidence>
<evidence type="ECO:0000256" key="5">
    <source>
        <dbReference type="ARBA" id="ARBA00023136"/>
    </source>
</evidence>
<dbReference type="EMBL" id="CP143785">
    <property type="protein sequence ID" value="WVN86428.1"/>
    <property type="molecule type" value="Genomic_DNA"/>
</dbReference>
<organism evidence="8 9">
    <name type="scientific">Cryptococcus depauperatus CBS 7841</name>
    <dbReference type="NCBI Taxonomy" id="1295531"/>
    <lineage>
        <taxon>Eukaryota</taxon>
        <taxon>Fungi</taxon>
        <taxon>Dikarya</taxon>
        <taxon>Basidiomycota</taxon>
        <taxon>Agaricomycotina</taxon>
        <taxon>Tremellomycetes</taxon>
        <taxon>Tremellales</taxon>
        <taxon>Cryptococcaceae</taxon>
        <taxon>Cryptococcus</taxon>
    </lineage>
</organism>